<name>A0AAD2FE11_9STRA</name>
<accession>A0AAD2FE11</accession>
<organism evidence="1 2">
    <name type="scientific">Cylindrotheca closterium</name>
    <dbReference type="NCBI Taxonomy" id="2856"/>
    <lineage>
        <taxon>Eukaryota</taxon>
        <taxon>Sar</taxon>
        <taxon>Stramenopiles</taxon>
        <taxon>Ochrophyta</taxon>
        <taxon>Bacillariophyta</taxon>
        <taxon>Bacillariophyceae</taxon>
        <taxon>Bacillariophycidae</taxon>
        <taxon>Bacillariales</taxon>
        <taxon>Bacillariaceae</taxon>
        <taxon>Cylindrotheca</taxon>
    </lineage>
</organism>
<protein>
    <submittedName>
        <fullName evidence="1">Uncharacterized protein</fullName>
    </submittedName>
</protein>
<evidence type="ECO:0000313" key="2">
    <source>
        <dbReference type="Proteomes" id="UP001295423"/>
    </source>
</evidence>
<dbReference type="SUPFAM" id="SSF55856">
    <property type="entry name" value="Cytochrome b5-like heme/steroid binding domain"/>
    <property type="match status" value="1"/>
</dbReference>
<gene>
    <name evidence="1" type="ORF">CYCCA115_LOCUS3964</name>
</gene>
<keyword evidence="2" id="KW-1185">Reference proteome</keyword>
<evidence type="ECO:0000313" key="1">
    <source>
        <dbReference type="EMBL" id="CAJ1934623.1"/>
    </source>
</evidence>
<proteinExistence type="predicted"/>
<dbReference type="Gene3D" id="3.10.120.10">
    <property type="entry name" value="Cytochrome b5-like heme/steroid binding domain"/>
    <property type="match status" value="1"/>
</dbReference>
<dbReference type="Proteomes" id="UP001295423">
    <property type="component" value="Unassembled WGS sequence"/>
</dbReference>
<comment type="caution">
    <text evidence="1">The sequence shown here is derived from an EMBL/GenBank/DDBJ whole genome shotgun (WGS) entry which is preliminary data.</text>
</comment>
<sequence>MVPTCADDRARNSIREEENARFEAYQATRDHKTYVEPKDYWTLDELAEYDGFPPAYKKTDAGDNDNDENFYGSGGEYHVIAGLDATRQLAKTIVREETAEEASKPLNIGEETSLAVVWVFTLGNKYEAVGKLKEFDPMLTFSNLTQSTESKGLNYFQPFLEGDSCQALASLERIWSNSLHTRGTIGKGISSNGC</sequence>
<dbReference type="InterPro" id="IPR036400">
    <property type="entry name" value="Cyt_B5-like_heme/steroid_sf"/>
</dbReference>
<dbReference type="AlphaFoldDB" id="A0AAD2FE11"/>
<dbReference type="EMBL" id="CAKOGP040000347">
    <property type="protein sequence ID" value="CAJ1934623.1"/>
    <property type="molecule type" value="Genomic_DNA"/>
</dbReference>
<reference evidence="1" key="1">
    <citation type="submission" date="2023-08" db="EMBL/GenBank/DDBJ databases">
        <authorList>
            <person name="Audoor S."/>
            <person name="Bilcke G."/>
        </authorList>
    </citation>
    <scope>NUCLEOTIDE SEQUENCE</scope>
</reference>